<dbReference type="PRINTS" id="PR00032">
    <property type="entry name" value="HTHARAC"/>
</dbReference>
<dbReference type="InterPro" id="IPR018062">
    <property type="entry name" value="HTH_AraC-typ_CS"/>
</dbReference>
<comment type="caution">
    <text evidence="5">The sequence shown here is derived from an EMBL/GenBank/DDBJ whole genome shotgun (WGS) entry which is preliminary data.</text>
</comment>
<evidence type="ECO:0000259" key="4">
    <source>
        <dbReference type="PROSITE" id="PS01124"/>
    </source>
</evidence>
<dbReference type="EMBL" id="NHOI01000001">
    <property type="protein sequence ID" value="OVZ90473.1"/>
    <property type="molecule type" value="Genomic_DNA"/>
</dbReference>
<keyword evidence="2" id="KW-0238">DNA-binding</keyword>
<name>A0A209AD85_YERIN</name>
<dbReference type="Gene3D" id="2.60.120.10">
    <property type="entry name" value="Jelly Rolls"/>
    <property type="match status" value="1"/>
</dbReference>
<dbReference type="InterPro" id="IPR011051">
    <property type="entry name" value="RmlC_Cupin_sf"/>
</dbReference>
<dbReference type="InterPro" id="IPR018060">
    <property type="entry name" value="HTH_AraC"/>
</dbReference>
<dbReference type="PANTHER" id="PTHR43280:SF12">
    <property type="entry name" value="HTH-TYPE TRANSCRIPTIONAL REGULATOR CHBR"/>
    <property type="match status" value="1"/>
</dbReference>
<dbReference type="GO" id="GO:0003700">
    <property type="term" value="F:DNA-binding transcription factor activity"/>
    <property type="evidence" value="ECO:0007669"/>
    <property type="project" value="InterPro"/>
</dbReference>
<dbReference type="SUPFAM" id="SSF46689">
    <property type="entry name" value="Homeodomain-like"/>
    <property type="match status" value="1"/>
</dbReference>
<dbReference type="PROSITE" id="PS00041">
    <property type="entry name" value="HTH_ARAC_FAMILY_1"/>
    <property type="match status" value="1"/>
</dbReference>
<dbReference type="AlphaFoldDB" id="A0A209AD85"/>
<reference evidence="5 6" key="1">
    <citation type="submission" date="2017-05" db="EMBL/GenBank/DDBJ databases">
        <title>Whole genome sequencing of Yersinia kristensenii.</title>
        <authorList>
            <person name="Campioni F."/>
        </authorList>
    </citation>
    <scope>NUCLEOTIDE SEQUENCE [LARGE SCALE GENOMIC DNA]</scope>
    <source>
        <strain evidence="5 6">CFSAN060536</strain>
    </source>
</reference>
<evidence type="ECO:0000256" key="1">
    <source>
        <dbReference type="ARBA" id="ARBA00023015"/>
    </source>
</evidence>
<dbReference type="SUPFAM" id="SSF51182">
    <property type="entry name" value="RmlC-like cupins"/>
    <property type="match status" value="1"/>
</dbReference>
<dbReference type="Gene3D" id="1.10.10.60">
    <property type="entry name" value="Homeodomain-like"/>
    <property type="match status" value="1"/>
</dbReference>
<keyword evidence="3" id="KW-0804">Transcription</keyword>
<sequence>MYNTLAILNEKVKVNKMEVRLVRQKDFFNGKEFHLFIYNKTESATGLHQHDYYEYTLILTGMCFQEINGKRVFLERGDFAFIPMGSHHKSFYEFGATRILNVGISKTFFEEHYSHLLSRPVVASQAYRLKGDFLSYIESAISAPHFRDDELTELVELLTFYVTNRISHHKESDTNDDIPLWLKSSIDKMHDKSMFGEKALVNMIELSGKTQEYLTRATRRYYEKTPMQIINEIRVNFAKTQLEMTNYLVSDIAFEAGYSDTTLFIKNFKKLTSFTPGNYRKKFNCVKEGLSD</sequence>
<organism evidence="5 6">
    <name type="scientific">Yersinia intermedia</name>
    <dbReference type="NCBI Taxonomy" id="631"/>
    <lineage>
        <taxon>Bacteria</taxon>
        <taxon>Pseudomonadati</taxon>
        <taxon>Pseudomonadota</taxon>
        <taxon>Gammaproteobacteria</taxon>
        <taxon>Enterobacterales</taxon>
        <taxon>Yersiniaceae</taxon>
        <taxon>Yersinia</taxon>
    </lineage>
</organism>
<keyword evidence="1" id="KW-0805">Transcription regulation</keyword>
<dbReference type="InterPro" id="IPR014710">
    <property type="entry name" value="RmlC-like_jellyroll"/>
</dbReference>
<dbReference type="Proteomes" id="UP000196440">
    <property type="component" value="Unassembled WGS sequence"/>
</dbReference>
<dbReference type="PROSITE" id="PS01124">
    <property type="entry name" value="HTH_ARAC_FAMILY_2"/>
    <property type="match status" value="1"/>
</dbReference>
<evidence type="ECO:0000256" key="2">
    <source>
        <dbReference type="ARBA" id="ARBA00023125"/>
    </source>
</evidence>
<proteinExistence type="predicted"/>
<dbReference type="Pfam" id="PF12833">
    <property type="entry name" value="HTH_18"/>
    <property type="match status" value="1"/>
</dbReference>
<dbReference type="NCBIfam" id="NF007633">
    <property type="entry name" value="PRK10296.1"/>
    <property type="match status" value="1"/>
</dbReference>
<feature type="domain" description="HTH araC/xylS-type" evidence="4">
    <location>
        <begin position="176"/>
        <end position="282"/>
    </location>
</feature>
<evidence type="ECO:0000313" key="5">
    <source>
        <dbReference type="EMBL" id="OVZ90473.1"/>
    </source>
</evidence>
<accession>A0A209AD85</accession>
<evidence type="ECO:0000256" key="3">
    <source>
        <dbReference type="ARBA" id="ARBA00023163"/>
    </source>
</evidence>
<dbReference type="PANTHER" id="PTHR43280">
    <property type="entry name" value="ARAC-FAMILY TRANSCRIPTIONAL REGULATOR"/>
    <property type="match status" value="1"/>
</dbReference>
<protein>
    <submittedName>
        <fullName evidence="5">Transcriptional regulator ChbR</fullName>
    </submittedName>
</protein>
<dbReference type="SMART" id="SM00342">
    <property type="entry name" value="HTH_ARAC"/>
    <property type="match status" value="1"/>
</dbReference>
<evidence type="ECO:0000313" key="6">
    <source>
        <dbReference type="Proteomes" id="UP000196440"/>
    </source>
</evidence>
<dbReference type="InterPro" id="IPR020449">
    <property type="entry name" value="Tscrpt_reg_AraC-type_HTH"/>
</dbReference>
<dbReference type="InterPro" id="IPR009057">
    <property type="entry name" value="Homeodomain-like_sf"/>
</dbReference>
<gene>
    <name evidence="5" type="ORF">CBW57_00390</name>
</gene>
<dbReference type="GO" id="GO:0043565">
    <property type="term" value="F:sequence-specific DNA binding"/>
    <property type="evidence" value="ECO:0007669"/>
    <property type="project" value="InterPro"/>
</dbReference>